<dbReference type="Pfam" id="PF02113">
    <property type="entry name" value="Peptidase_S13"/>
    <property type="match status" value="2"/>
</dbReference>
<organism evidence="3 4">
    <name type="scientific">Georgenia subflava</name>
    <dbReference type="NCBI Taxonomy" id="1622177"/>
    <lineage>
        <taxon>Bacteria</taxon>
        <taxon>Bacillati</taxon>
        <taxon>Actinomycetota</taxon>
        <taxon>Actinomycetes</taxon>
        <taxon>Micrococcales</taxon>
        <taxon>Bogoriellaceae</taxon>
        <taxon>Georgenia</taxon>
    </lineage>
</organism>
<evidence type="ECO:0000313" key="4">
    <source>
        <dbReference type="Proteomes" id="UP000437709"/>
    </source>
</evidence>
<dbReference type="GO" id="GO:0009002">
    <property type="term" value="F:serine-type D-Ala-D-Ala carboxypeptidase activity"/>
    <property type="evidence" value="ECO:0007669"/>
    <property type="project" value="UniProtKB-EC"/>
</dbReference>
<comment type="similarity">
    <text evidence="1">Belongs to the peptidase S13 family.</text>
</comment>
<protein>
    <submittedName>
        <fullName evidence="3">D-alanyl-D-alanine carboxypeptidase/D-alanyl-D-alanine-endopeptidase</fullName>
        <ecNumber evidence="3">3.4.16.4</ecNumber>
    </submittedName>
</protein>
<keyword evidence="3" id="KW-0121">Carboxypeptidase</keyword>
<dbReference type="SUPFAM" id="SSF56601">
    <property type="entry name" value="beta-lactamase/transpeptidase-like"/>
    <property type="match status" value="1"/>
</dbReference>
<name>A0A6N7EKG9_9MICO</name>
<proteinExistence type="inferred from homology"/>
<keyword evidence="3" id="KW-0645">Protease</keyword>
<sequence length="474" mass="47316">MRQRPTDAGSGDVVARGRRTVGGIAAAVLVLAGYGVADAADVVPGVLTTDPPPAAAEPFPDVSLPGGDLVAPTVEGADAGAPAPTPAGLEALATEFADDYRRTGSFGLVVADAITGETLLDHDGATPRLPASSLKVLTAAAALDALGADRVLTTSAVQPAEGRVVLVGAGDVLLGAGESDPHEVVGRAGLADLAARTAAALAEQGTTSVQVDVDDSLFTGAVHHPDWQGIDLTFVMPVQALAVEAGRIGNAFVDDPALEAGAAFADALGEHGIEVVGNVGRRTVDPEAEVLGEVESATIGEIVRHTLKVSDNSVAEVLARLVAVERGATPDFAGATSAVRQQIAELGVDVSGVQIADGSGLSESNRVPAAVLVDVLRTAGGPDGASLHGLLPGMPVSGLDGTLADRLTGDAAGRVRAKTGTLIRAISLTGTVVTADGRPLLLSVLASDLEVGTALQARLAVDSLVRSLAACGCR</sequence>
<dbReference type="NCBIfam" id="TIGR00666">
    <property type="entry name" value="PBP4"/>
    <property type="match status" value="1"/>
</dbReference>
<evidence type="ECO:0000256" key="1">
    <source>
        <dbReference type="ARBA" id="ARBA00006096"/>
    </source>
</evidence>
<dbReference type="InterPro" id="IPR012338">
    <property type="entry name" value="Beta-lactam/transpept-like"/>
</dbReference>
<dbReference type="Gene3D" id="3.40.710.10">
    <property type="entry name" value="DD-peptidase/beta-lactamase superfamily"/>
    <property type="match status" value="2"/>
</dbReference>
<gene>
    <name evidence="3" type="primary">dacB</name>
    <name evidence="3" type="ORF">GB881_16595</name>
</gene>
<dbReference type="InterPro" id="IPR000667">
    <property type="entry name" value="Peptidase_S13"/>
</dbReference>
<evidence type="ECO:0000256" key="2">
    <source>
        <dbReference type="ARBA" id="ARBA00022801"/>
    </source>
</evidence>
<comment type="caution">
    <text evidence="3">The sequence shown here is derived from an EMBL/GenBank/DDBJ whole genome shotgun (WGS) entry which is preliminary data.</text>
</comment>
<dbReference type="EMBL" id="WHPC01000096">
    <property type="protein sequence ID" value="MPV38639.1"/>
    <property type="molecule type" value="Genomic_DNA"/>
</dbReference>
<keyword evidence="2 3" id="KW-0378">Hydrolase</keyword>
<evidence type="ECO:0000313" key="3">
    <source>
        <dbReference type="EMBL" id="MPV38639.1"/>
    </source>
</evidence>
<dbReference type="AlphaFoldDB" id="A0A6N7EKG9"/>
<dbReference type="PANTHER" id="PTHR30023:SF0">
    <property type="entry name" value="PENICILLIN-SENSITIVE CARBOXYPEPTIDASE A"/>
    <property type="match status" value="1"/>
</dbReference>
<dbReference type="PANTHER" id="PTHR30023">
    <property type="entry name" value="D-ALANYL-D-ALANINE CARBOXYPEPTIDASE"/>
    <property type="match status" value="1"/>
</dbReference>
<accession>A0A6N7EKG9</accession>
<dbReference type="Proteomes" id="UP000437709">
    <property type="component" value="Unassembled WGS sequence"/>
</dbReference>
<dbReference type="EC" id="3.4.16.4" evidence="3"/>
<keyword evidence="4" id="KW-1185">Reference proteome</keyword>
<dbReference type="GO" id="GO:0006508">
    <property type="term" value="P:proteolysis"/>
    <property type="evidence" value="ECO:0007669"/>
    <property type="project" value="InterPro"/>
</dbReference>
<dbReference type="GO" id="GO:0000270">
    <property type="term" value="P:peptidoglycan metabolic process"/>
    <property type="evidence" value="ECO:0007669"/>
    <property type="project" value="TreeGrafter"/>
</dbReference>
<dbReference type="PRINTS" id="PR00922">
    <property type="entry name" value="DADACBPTASE3"/>
</dbReference>
<reference evidence="3 4" key="1">
    <citation type="submission" date="2019-10" db="EMBL/GenBank/DDBJ databases">
        <title>Georgenia wutianyii sp. nov. and Georgenia yuyongxinii sp. nov. isolated from plateau pika (Ochotona curzoniae) in the Qinghai-Tibet plateau of China.</title>
        <authorList>
            <person name="Tian Z."/>
        </authorList>
    </citation>
    <scope>NUCLEOTIDE SEQUENCE [LARGE SCALE GENOMIC DNA]</scope>
    <source>
        <strain evidence="3 4">JCM 19765</strain>
    </source>
</reference>